<proteinExistence type="inferred from homology"/>
<dbReference type="RefSeq" id="WP_119927981.1">
    <property type="nucleotide sequence ID" value="NZ_QZEY01000007.1"/>
</dbReference>
<evidence type="ECO:0000313" key="13">
    <source>
        <dbReference type="Proteomes" id="UP000265768"/>
    </source>
</evidence>
<evidence type="ECO:0000259" key="11">
    <source>
        <dbReference type="Pfam" id="PF16916"/>
    </source>
</evidence>
<keyword evidence="3" id="KW-0813">Transport</keyword>
<feature type="transmembrane region" description="Helical" evidence="9">
    <location>
        <begin position="187"/>
        <end position="205"/>
    </location>
</feature>
<evidence type="ECO:0000256" key="3">
    <source>
        <dbReference type="ARBA" id="ARBA00022448"/>
    </source>
</evidence>
<dbReference type="SUPFAM" id="SSF161111">
    <property type="entry name" value="Cation efflux protein transmembrane domain-like"/>
    <property type="match status" value="1"/>
</dbReference>
<dbReference type="AlphaFoldDB" id="A0A3A4ANQ8"/>
<evidence type="ECO:0000256" key="1">
    <source>
        <dbReference type="ARBA" id="ARBA00004141"/>
    </source>
</evidence>
<evidence type="ECO:0000256" key="9">
    <source>
        <dbReference type="SAM" id="Phobius"/>
    </source>
</evidence>
<protein>
    <submittedName>
        <fullName evidence="12">Cation transporter</fullName>
    </submittedName>
</protein>
<evidence type="ECO:0000259" key="10">
    <source>
        <dbReference type="Pfam" id="PF01545"/>
    </source>
</evidence>
<dbReference type="InterPro" id="IPR027469">
    <property type="entry name" value="Cation_efflux_TMD_sf"/>
</dbReference>
<evidence type="ECO:0000256" key="4">
    <source>
        <dbReference type="ARBA" id="ARBA00022692"/>
    </source>
</evidence>
<comment type="caution">
    <text evidence="12">The sequence shown here is derived from an EMBL/GenBank/DDBJ whole genome shotgun (WGS) entry which is preliminary data.</text>
</comment>
<feature type="transmembrane region" description="Helical" evidence="9">
    <location>
        <begin position="164"/>
        <end position="181"/>
    </location>
</feature>
<feature type="compositionally biased region" description="Basic and acidic residues" evidence="8">
    <location>
        <begin position="291"/>
        <end position="303"/>
    </location>
</feature>
<dbReference type="NCBIfam" id="TIGR01297">
    <property type="entry name" value="CDF"/>
    <property type="match status" value="1"/>
</dbReference>
<evidence type="ECO:0000313" key="12">
    <source>
        <dbReference type="EMBL" id="RJL31296.1"/>
    </source>
</evidence>
<dbReference type="SUPFAM" id="SSF160240">
    <property type="entry name" value="Cation efflux protein cytoplasmic domain-like"/>
    <property type="match status" value="1"/>
</dbReference>
<dbReference type="InterPro" id="IPR027470">
    <property type="entry name" value="Cation_efflux_CTD"/>
</dbReference>
<keyword evidence="4 9" id="KW-0812">Transmembrane</keyword>
<dbReference type="PANTHER" id="PTHR11562">
    <property type="entry name" value="CATION EFFLUX PROTEIN/ ZINC TRANSPORTER"/>
    <property type="match status" value="1"/>
</dbReference>
<dbReference type="Gene3D" id="1.20.1510.10">
    <property type="entry name" value="Cation efflux protein transmembrane domain"/>
    <property type="match status" value="1"/>
</dbReference>
<feature type="compositionally biased region" description="Basic residues" evidence="8">
    <location>
        <begin position="304"/>
        <end position="313"/>
    </location>
</feature>
<dbReference type="EMBL" id="QZEY01000007">
    <property type="protein sequence ID" value="RJL31296.1"/>
    <property type="molecule type" value="Genomic_DNA"/>
</dbReference>
<evidence type="ECO:0000256" key="8">
    <source>
        <dbReference type="SAM" id="MobiDB-lite"/>
    </source>
</evidence>
<keyword evidence="5 9" id="KW-1133">Transmembrane helix</keyword>
<feature type="transmembrane region" description="Helical" evidence="9">
    <location>
        <begin position="89"/>
        <end position="108"/>
    </location>
</feature>
<feature type="domain" description="Cation efflux protein transmembrane" evidence="10">
    <location>
        <begin position="22"/>
        <end position="212"/>
    </location>
</feature>
<dbReference type="PANTHER" id="PTHR11562:SF17">
    <property type="entry name" value="RE54080P-RELATED"/>
    <property type="match status" value="1"/>
</dbReference>
<evidence type="ECO:0000256" key="7">
    <source>
        <dbReference type="ARBA" id="ARBA00023136"/>
    </source>
</evidence>
<evidence type="ECO:0000256" key="2">
    <source>
        <dbReference type="ARBA" id="ARBA00008873"/>
    </source>
</evidence>
<reference evidence="12 13" key="1">
    <citation type="submission" date="2018-09" db="EMBL/GenBank/DDBJ databases">
        <title>YIM 75507 draft genome.</title>
        <authorList>
            <person name="Tang S."/>
            <person name="Feng Y."/>
        </authorList>
    </citation>
    <scope>NUCLEOTIDE SEQUENCE [LARGE SCALE GENOMIC DNA]</scope>
    <source>
        <strain evidence="12 13">YIM 75507</strain>
    </source>
</reference>
<comment type="subcellular location">
    <subcellularLocation>
        <location evidence="1">Membrane</location>
        <topology evidence="1">Multi-pass membrane protein</topology>
    </subcellularLocation>
</comment>
<feature type="region of interest" description="Disordered" evidence="8">
    <location>
        <begin position="291"/>
        <end position="313"/>
    </location>
</feature>
<dbReference type="InterPro" id="IPR002524">
    <property type="entry name" value="Cation_efflux"/>
</dbReference>
<sequence length="313" mass="32502">MSAGHGHGHGHGASAASDKKYLVAALALLTAYMAVEVVIGFAVNSIALISDAGHMLTDAAAIVLALIAMRLAARPAAGAYTFGWRRAEIVSAALNGLTFVLLVVYFVYEAVHRLLDPPEVGGPVVFVTAITGIAVNAAATWLVSKANRSSLNVEGAFQHILNDMYGFIATAIAGAVVWATGFAQADAIAALVVAGLMAKAAWSLLRDSGRILFEAAPPGLHPDEIGSALAAQPAVVEIHDLHIWTVTSGYPALSAHVIVEPGSDCHAVRQELAALLRDRFEIAHTTLQVDHGDAGQDCPEAHGPRHRAGLTAG</sequence>
<evidence type="ECO:0000256" key="6">
    <source>
        <dbReference type="ARBA" id="ARBA00023065"/>
    </source>
</evidence>
<keyword evidence="13" id="KW-1185">Reference proteome</keyword>
<dbReference type="InterPro" id="IPR050681">
    <property type="entry name" value="CDF/SLC30A"/>
</dbReference>
<dbReference type="GO" id="GO:0005886">
    <property type="term" value="C:plasma membrane"/>
    <property type="evidence" value="ECO:0007669"/>
    <property type="project" value="TreeGrafter"/>
</dbReference>
<feature type="domain" description="Cation efflux protein cytoplasmic" evidence="11">
    <location>
        <begin position="218"/>
        <end position="290"/>
    </location>
</feature>
<dbReference type="InterPro" id="IPR036837">
    <property type="entry name" value="Cation_efflux_CTD_sf"/>
</dbReference>
<dbReference type="Pfam" id="PF16916">
    <property type="entry name" value="ZT_dimer"/>
    <property type="match status" value="1"/>
</dbReference>
<keyword evidence="6" id="KW-0406">Ion transport</keyword>
<dbReference type="Pfam" id="PF01545">
    <property type="entry name" value="Cation_efflux"/>
    <property type="match status" value="1"/>
</dbReference>
<evidence type="ECO:0000256" key="5">
    <source>
        <dbReference type="ARBA" id="ARBA00022989"/>
    </source>
</evidence>
<dbReference type="Proteomes" id="UP000265768">
    <property type="component" value="Unassembled WGS sequence"/>
</dbReference>
<accession>A0A3A4ANQ8</accession>
<keyword evidence="7 9" id="KW-0472">Membrane</keyword>
<dbReference type="InterPro" id="IPR058533">
    <property type="entry name" value="Cation_efflux_TM"/>
</dbReference>
<dbReference type="OrthoDB" id="9809646at2"/>
<comment type="similarity">
    <text evidence="2">Belongs to the cation diffusion facilitator (CDF) transporter (TC 2.A.4) family. SLC30A subfamily.</text>
</comment>
<name>A0A3A4ANQ8_9ACTN</name>
<gene>
    <name evidence="12" type="ORF">D5H75_19765</name>
</gene>
<organism evidence="12 13">
    <name type="scientific">Bailinhaonella thermotolerans</name>
    <dbReference type="NCBI Taxonomy" id="1070861"/>
    <lineage>
        <taxon>Bacteria</taxon>
        <taxon>Bacillati</taxon>
        <taxon>Actinomycetota</taxon>
        <taxon>Actinomycetes</taxon>
        <taxon>Streptosporangiales</taxon>
        <taxon>Streptosporangiaceae</taxon>
        <taxon>Bailinhaonella</taxon>
    </lineage>
</organism>
<feature type="transmembrane region" description="Helical" evidence="9">
    <location>
        <begin position="120"/>
        <end position="143"/>
    </location>
</feature>
<feature type="transmembrane region" description="Helical" evidence="9">
    <location>
        <begin position="21"/>
        <end position="47"/>
    </location>
</feature>
<dbReference type="GO" id="GO:0005385">
    <property type="term" value="F:zinc ion transmembrane transporter activity"/>
    <property type="evidence" value="ECO:0007669"/>
    <property type="project" value="TreeGrafter"/>
</dbReference>